<keyword evidence="3" id="KW-1185">Reference proteome</keyword>
<comment type="caution">
    <text evidence="2">The sequence shown here is derived from an EMBL/GenBank/DDBJ whole genome shotgun (WGS) entry which is preliminary data.</text>
</comment>
<name>A0A5J5FAZ4_9PEZI</name>
<evidence type="ECO:0000313" key="2">
    <source>
        <dbReference type="EMBL" id="KAA8914370.1"/>
    </source>
</evidence>
<reference evidence="2 3" key="1">
    <citation type="submission" date="2019-09" db="EMBL/GenBank/DDBJ databases">
        <title>Draft genome of the ectomycorrhizal ascomycete Sphaerosporella brunnea.</title>
        <authorList>
            <consortium name="DOE Joint Genome Institute"/>
            <person name="Benucci G.M."/>
            <person name="Marozzi G."/>
            <person name="Antonielli L."/>
            <person name="Sanchez S."/>
            <person name="Marco P."/>
            <person name="Wang X."/>
            <person name="Falini L.B."/>
            <person name="Barry K."/>
            <person name="Haridas S."/>
            <person name="Lipzen A."/>
            <person name="Labutti K."/>
            <person name="Grigoriev I.V."/>
            <person name="Murat C."/>
            <person name="Martin F."/>
            <person name="Albertini E."/>
            <person name="Donnini D."/>
            <person name="Bonito G."/>
        </authorList>
    </citation>
    <scope>NUCLEOTIDE SEQUENCE [LARGE SCALE GENOMIC DNA]</scope>
    <source>
        <strain evidence="2 3">Sb_GMNB300</strain>
    </source>
</reference>
<dbReference type="EMBL" id="VXIS01000006">
    <property type="protein sequence ID" value="KAA8914370.1"/>
    <property type="molecule type" value="Genomic_DNA"/>
</dbReference>
<proteinExistence type="predicted"/>
<organism evidence="2 3">
    <name type="scientific">Sphaerosporella brunnea</name>
    <dbReference type="NCBI Taxonomy" id="1250544"/>
    <lineage>
        <taxon>Eukaryota</taxon>
        <taxon>Fungi</taxon>
        <taxon>Dikarya</taxon>
        <taxon>Ascomycota</taxon>
        <taxon>Pezizomycotina</taxon>
        <taxon>Pezizomycetes</taxon>
        <taxon>Pezizales</taxon>
        <taxon>Pyronemataceae</taxon>
        <taxon>Sphaerosporella</taxon>
    </lineage>
</organism>
<accession>A0A5J5FAZ4</accession>
<dbReference type="Proteomes" id="UP000326924">
    <property type="component" value="Unassembled WGS sequence"/>
</dbReference>
<sequence>MRPASLFNTKAKWLASWPAADASAPQEDDVTIVLPKAMRRAPAVAAALENEDIDLAAVHTAPDDKGLADLLDAPPTHDAATQSVDPPFPQLLPAAAVGVTRGEVQGMMQQILAAVNRTQHQPPGPEPSQQSRGGRRYHAEGRAQVATAFANHQSLAACQETRRTVCAHRDDLLRDPIKYREDCAWKTERVGILPDRDTMEARGEAQHAKIEALEEQIGGLQKKNRAREAEHKRREAEANRRKWKGGPRGAATGGASKCPQCGA</sequence>
<gene>
    <name evidence="2" type="ORF">FN846DRAFT_902079</name>
</gene>
<dbReference type="InParanoid" id="A0A5J5FAZ4"/>
<feature type="region of interest" description="Disordered" evidence="1">
    <location>
        <begin position="216"/>
        <end position="263"/>
    </location>
</feature>
<feature type="compositionally biased region" description="Polar residues" evidence="1">
    <location>
        <begin position="116"/>
        <end position="132"/>
    </location>
</feature>
<dbReference type="AlphaFoldDB" id="A0A5J5FAZ4"/>
<evidence type="ECO:0000313" key="3">
    <source>
        <dbReference type="Proteomes" id="UP000326924"/>
    </source>
</evidence>
<feature type="region of interest" description="Disordered" evidence="1">
    <location>
        <begin position="116"/>
        <end position="139"/>
    </location>
</feature>
<protein>
    <submittedName>
        <fullName evidence="2">Uncharacterized protein</fullName>
    </submittedName>
</protein>
<feature type="compositionally biased region" description="Basic and acidic residues" evidence="1">
    <location>
        <begin position="226"/>
        <end position="240"/>
    </location>
</feature>
<evidence type="ECO:0000256" key="1">
    <source>
        <dbReference type="SAM" id="MobiDB-lite"/>
    </source>
</evidence>